<dbReference type="InterPro" id="IPR001478">
    <property type="entry name" value="PDZ"/>
</dbReference>
<feature type="compositionally biased region" description="Basic and acidic residues" evidence="1">
    <location>
        <begin position="95"/>
        <end position="108"/>
    </location>
</feature>
<dbReference type="Gene3D" id="2.30.42.10">
    <property type="match status" value="1"/>
</dbReference>
<dbReference type="AlphaFoldDB" id="A0A7S0QML8"/>
<sequence length="392" mass="43574">MGSPANVQYIPLTMTQPISSSPNPNYTTHIRALPLTVSQVVTRVAPATVETVKGTSPATFIKEIEVEERYEIVPVKSPPTLPQKKDAPQMINYEVPREPVSDSRDNKIRSTRGPKQKERAVERGPAPPTEPTEPEEEVPQAVVVPQADIVIRQHRIEVPVEFQRIVEKIIQVPVERIVMVDNPIEVDKIVIKEVTKTVEVPVERLLEREVVDERTVERKVEVPVERVTEVPVERVVEVPVERVVEKRVQVEYIVEVPVERIVEYPVERVVQVRREVYVEPKRVGLGLLLEQNLSSTDRVVVVKDVVAGFAADASGNVKPGDVILSIDGQSLAGKSLEQVKGLMMANAGTRSTLEIVRNEQRPFKVDVTRSPNIRSPGGPNRSSVGLPLSPGV</sequence>
<evidence type="ECO:0000313" key="3">
    <source>
        <dbReference type="EMBL" id="CAD8638727.1"/>
    </source>
</evidence>
<dbReference type="SUPFAM" id="SSF50156">
    <property type="entry name" value="PDZ domain-like"/>
    <property type="match status" value="1"/>
</dbReference>
<dbReference type="SMART" id="SM00228">
    <property type="entry name" value="PDZ"/>
    <property type="match status" value="1"/>
</dbReference>
<dbReference type="PROSITE" id="PS50106">
    <property type="entry name" value="PDZ"/>
    <property type="match status" value="1"/>
</dbReference>
<feature type="region of interest" description="Disordered" evidence="1">
    <location>
        <begin position="76"/>
        <end position="139"/>
    </location>
</feature>
<reference evidence="3" key="1">
    <citation type="submission" date="2021-01" db="EMBL/GenBank/DDBJ databases">
        <authorList>
            <person name="Corre E."/>
            <person name="Pelletier E."/>
            <person name="Niang G."/>
            <person name="Scheremetjew M."/>
            <person name="Finn R."/>
            <person name="Kale V."/>
            <person name="Holt S."/>
            <person name="Cochrane G."/>
            <person name="Meng A."/>
            <person name="Brown T."/>
            <person name="Cohen L."/>
        </authorList>
    </citation>
    <scope>NUCLEOTIDE SEQUENCE</scope>
    <source>
        <strain evidence="3">CCAP979/52</strain>
    </source>
</reference>
<accession>A0A7S0QML8</accession>
<feature type="region of interest" description="Disordered" evidence="1">
    <location>
        <begin position="367"/>
        <end position="392"/>
    </location>
</feature>
<evidence type="ECO:0000259" key="2">
    <source>
        <dbReference type="PROSITE" id="PS50106"/>
    </source>
</evidence>
<dbReference type="Pfam" id="PF00595">
    <property type="entry name" value="PDZ"/>
    <property type="match status" value="1"/>
</dbReference>
<organism evidence="3">
    <name type="scientific">Cryptomonas curvata</name>
    <dbReference type="NCBI Taxonomy" id="233186"/>
    <lineage>
        <taxon>Eukaryota</taxon>
        <taxon>Cryptophyceae</taxon>
        <taxon>Cryptomonadales</taxon>
        <taxon>Cryptomonadaceae</taxon>
        <taxon>Cryptomonas</taxon>
    </lineage>
</organism>
<evidence type="ECO:0000256" key="1">
    <source>
        <dbReference type="SAM" id="MobiDB-lite"/>
    </source>
</evidence>
<feature type="domain" description="PDZ" evidence="2">
    <location>
        <begin position="275"/>
        <end position="343"/>
    </location>
</feature>
<gene>
    <name evidence="3" type="ORF">CCUR1050_LOCUS16411</name>
</gene>
<proteinExistence type="predicted"/>
<name>A0A7S0QML8_9CRYP</name>
<protein>
    <recommendedName>
        <fullName evidence="2">PDZ domain-containing protein</fullName>
    </recommendedName>
</protein>
<dbReference type="InterPro" id="IPR036034">
    <property type="entry name" value="PDZ_sf"/>
</dbReference>
<dbReference type="EMBL" id="HBEZ01029758">
    <property type="protein sequence ID" value="CAD8638727.1"/>
    <property type="molecule type" value="Transcribed_RNA"/>
</dbReference>